<dbReference type="Gene3D" id="3.40.720.10">
    <property type="entry name" value="Alkaline Phosphatase, subunit A"/>
    <property type="match status" value="1"/>
</dbReference>
<evidence type="ECO:0000256" key="6">
    <source>
        <dbReference type="ARBA" id="ARBA00022837"/>
    </source>
</evidence>
<dbReference type="InterPro" id="IPR017850">
    <property type="entry name" value="Alkaline_phosphatase_core_sf"/>
</dbReference>
<evidence type="ECO:0000313" key="10">
    <source>
        <dbReference type="EMBL" id="TWT52513.1"/>
    </source>
</evidence>
<dbReference type="OrthoDB" id="9783154at2"/>
<dbReference type="PANTHER" id="PTHR42693:SF11">
    <property type="entry name" value="ARYLSULFATASE A"/>
    <property type="match status" value="1"/>
</dbReference>
<comment type="cofactor">
    <cofactor evidence="1">
        <name>Ca(2+)</name>
        <dbReference type="ChEBI" id="CHEBI:29108"/>
    </cofactor>
</comment>
<keyword evidence="11" id="KW-1185">Reference proteome</keyword>
<accession>A0A5C5WR44</accession>
<evidence type="ECO:0000256" key="4">
    <source>
        <dbReference type="ARBA" id="ARBA00022729"/>
    </source>
</evidence>
<name>A0A5C5WR44_9BACT</name>
<evidence type="ECO:0000313" key="11">
    <source>
        <dbReference type="Proteomes" id="UP000316598"/>
    </source>
</evidence>
<protein>
    <submittedName>
        <fullName evidence="10">Arylsulfatase</fullName>
        <ecNumber evidence="10">3.1.6.1</ecNumber>
    </submittedName>
</protein>
<dbReference type="PANTHER" id="PTHR42693">
    <property type="entry name" value="ARYLSULFATASE FAMILY MEMBER"/>
    <property type="match status" value="1"/>
</dbReference>
<keyword evidence="5 10" id="KW-0378">Hydrolase</keyword>
<comment type="similarity">
    <text evidence="2">Belongs to the sulfatase family.</text>
</comment>
<evidence type="ECO:0000256" key="8">
    <source>
        <dbReference type="SAM" id="SignalP"/>
    </source>
</evidence>
<keyword evidence="6" id="KW-0106">Calcium</keyword>
<evidence type="ECO:0000259" key="9">
    <source>
        <dbReference type="Pfam" id="PF00884"/>
    </source>
</evidence>
<keyword evidence="4 8" id="KW-0732">Signal</keyword>
<dbReference type="InterPro" id="IPR000917">
    <property type="entry name" value="Sulfatase_N"/>
</dbReference>
<dbReference type="PROSITE" id="PS00523">
    <property type="entry name" value="SULFATASE_1"/>
    <property type="match status" value="1"/>
</dbReference>
<dbReference type="GO" id="GO:0046872">
    <property type="term" value="F:metal ion binding"/>
    <property type="evidence" value="ECO:0007669"/>
    <property type="project" value="UniProtKB-KW"/>
</dbReference>
<feature type="domain" description="Sulfatase N-terminal" evidence="9">
    <location>
        <begin position="27"/>
        <end position="356"/>
    </location>
</feature>
<dbReference type="EMBL" id="SJPI01000001">
    <property type="protein sequence ID" value="TWT52513.1"/>
    <property type="molecule type" value="Genomic_DNA"/>
</dbReference>
<reference evidence="10 11" key="1">
    <citation type="submission" date="2019-02" db="EMBL/GenBank/DDBJ databases">
        <title>Deep-cultivation of Planctomycetes and their phenomic and genomic characterization uncovers novel biology.</title>
        <authorList>
            <person name="Wiegand S."/>
            <person name="Jogler M."/>
            <person name="Boedeker C."/>
            <person name="Pinto D."/>
            <person name="Vollmers J."/>
            <person name="Rivas-Marin E."/>
            <person name="Kohn T."/>
            <person name="Peeters S.H."/>
            <person name="Heuer A."/>
            <person name="Rast P."/>
            <person name="Oberbeckmann S."/>
            <person name="Bunk B."/>
            <person name="Jeske O."/>
            <person name="Meyerdierks A."/>
            <person name="Storesund J.E."/>
            <person name="Kallscheuer N."/>
            <person name="Luecker S."/>
            <person name="Lage O.M."/>
            <person name="Pohl T."/>
            <person name="Merkel B.J."/>
            <person name="Hornburger P."/>
            <person name="Mueller R.-W."/>
            <person name="Bruemmer F."/>
            <person name="Labrenz M."/>
            <person name="Spormann A.M."/>
            <person name="Op Den Camp H."/>
            <person name="Overmann J."/>
            <person name="Amann R."/>
            <person name="Jetten M.S.M."/>
            <person name="Mascher T."/>
            <person name="Medema M.H."/>
            <person name="Devos D.P."/>
            <person name="Kaster A.-K."/>
            <person name="Ovreas L."/>
            <person name="Rohde M."/>
            <person name="Galperin M.Y."/>
            <person name="Jogler C."/>
        </authorList>
    </citation>
    <scope>NUCLEOTIDE SEQUENCE [LARGE SCALE GENOMIC DNA]</scope>
    <source>
        <strain evidence="10 11">Pla22</strain>
    </source>
</reference>
<evidence type="ECO:0000256" key="2">
    <source>
        <dbReference type="ARBA" id="ARBA00008779"/>
    </source>
</evidence>
<dbReference type="InterPro" id="IPR050738">
    <property type="entry name" value="Sulfatase"/>
</dbReference>
<evidence type="ECO:0000256" key="1">
    <source>
        <dbReference type="ARBA" id="ARBA00001913"/>
    </source>
</evidence>
<dbReference type="Pfam" id="PF14707">
    <property type="entry name" value="Sulfatase_C"/>
    <property type="match status" value="1"/>
</dbReference>
<gene>
    <name evidence="10" type="primary">atsA_4</name>
    <name evidence="10" type="ORF">Pla22_01370</name>
</gene>
<dbReference type="Proteomes" id="UP000316598">
    <property type="component" value="Unassembled WGS sequence"/>
</dbReference>
<comment type="caution">
    <text evidence="10">The sequence shown here is derived from an EMBL/GenBank/DDBJ whole genome shotgun (WGS) entry which is preliminary data.</text>
</comment>
<feature type="signal peptide" evidence="8">
    <location>
        <begin position="1"/>
        <end position="24"/>
    </location>
</feature>
<keyword evidence="7" id="KW-0325">Glycoprotein</keyword>
<evidence type="ECO:0000256" key="5">
    <source>
        <dbReference type="ARBA" id="ARBA00022801"/>
    </source>
</evidence>
<dbReference type="SUPFAM" id="SSF53649">
    <property type="entry name" value="Alkaline phosphatase-like"/>
    <property type="match status" value="1"/>
</dbReference>
<dbReference type="PROSITE" id="PS00149">
    <property type="entry name" value="SULFATASE_2"/>
    <property type="match status" value="1"/>
</dbReference>
<evidence type="ECO:0000256" key="7">
    <source>
        <dbReference type="ARBA" id="ARBA00023180"/>
    </source>
</evidence>
<dbReference type="CDD" id="cd16026">
    <property type="entry name" value="GALNS_like"/>
    <property type="match status" value="1"/>
</dbReference>
<dbReference type="EC" id="3.1.6.1" evidence="10"/>
<sequence precursor="true">MVVTLMLRSLLLVGVLLIAGSASAARPNFIIIFCDDLGYGDLSCYGHPTISTPHLDRMATEGMRATQFYVAASVCTPSRAGLLTGRYPIRSGMWGNRRVLFPDSIGGLPDHEVTIAETLQGAGYKTAMVGKWHLGHRKEFLPTNHGFDSYYGIPYSNDMDRVGTTDPQKKGRQVFLDPDWNDFHVPLMEGTVKEGCREIERPANQSTITRRYTERTIELIDSMDSEVPFFLYLAHSLPHVPLFRSDEFAGHSQSGLYGDVIEEIDDGVGRILQTLRDRDLAENTLVVFTSDNGPWLTFADHGGSAGPLRNGKGTTFDGGMRVPGIFWMPGTVPANRIDSGVTSTLDLLPTFAAMAGATLPGNLSLDGYDQSAWLKGEDKSARDSMFFYRDNRLMAIRYKNHKAHFITQDSYVPGASAPHFHDPPLLYDLSTDLREQHDLSKRQPAVLEQIRKVRQDHEAAMVPAESILDMK</sequence>
<organism evidence="10 11">
    <name type="scientific">Rubripirellula amarantea</name>
    <dbReference type="NCBI Taxonomy" id="2527999"/>
    <lineage>
        <taxon>Bacteria</taxon>
        <taxon>Pseudomonadati</taxon>
        <taxon>Planctomycetota</taxon>
        <taxon>Planctomycetia</taxon>
        <taxon>Pirellulales</taxon>
        <taxon>Pirellulaceae</taxon>
        <taxon>Rubripirellula</taxon>
    </lineage>
</organism>
<dbReference type="RefSeq" id="WP_146512871.1">
    <property type="nucleotide sequence ID" value="NZ_SJPI01000001.1"/>
</dbReference>
<evidence type="ECO:0000256" key="3">
    <source>
        <dbReference type="ARBA" id="ARBA00022723"/>
    </source>
</evidence>
<dbReference type="AlphaFoldDB" id="A0A5C5WR44"/>
<proteinExistence type="inferred from homology"/>
<dbReference type="Pfam" id="PF00884">
    <property type="entry name" value="Sulfatase"/>
    <property type="match status" value="1"/>
</dbReference>
<dbReference type="InterPro" id="IPR024607">
    <property type="entry name" value="Sulfatase_CS"/>
</dbReference>
<dbReference type="FunFam" id="3.40.720.10:FF:000023">
    <property type="entry name" value="Arylsulfatase A"/>
    <property type="match status" value="1"/>
</dbReference>
<dbReference type="GO" id="GO:0004065">
    <property type="term" value="F:arylsulfatase activity"/>
    <property type="evidence" value="ECO:0007669"/>
    <property type="project" value="UniProtKB-EC"/>
</dbReference>
<feature type="chain" id="PRO_5022662240" evidence="8">
    <location>
        <begin position="25"/>
        <end position="471"/>
    </location>
</feature>
<dbReference type="Gene3D" id="3.30.1120.10">
    <property type="match status" value="1"/>
</dbReference>
<keyword evidence="3" id="KW-0479">Metal-binding</keyword>